<feature type="transmembrane region" description="Helical" evidence="1">
    <location>
        <begin position="125"/>
        <end position="145"/>
    </location>
</feature>
<evidence type="ECO:0000256" key="1">
    <source>
        <dbReference type="SAM" id="Phobius"/>
    </source>
</evidence>
<reference evidence="2 3" key="1">
    <citation type="submission" date="2024-08" db="EMBL/GenBank/DDBJ databases">
        <title>Gnathostoma spinigerum genome.</title>
        <authorList>
            <person name="Gonzalez-Bertolin B."/>
            <person name="Monzon S."/>
            <person name="Zaballos A."/>
            <person name="Jimenez P."/>
            <person name="Dekumyoy P."/>
            <person name="Varona S."/>
            <person name="Cuesta I."/>
            <person name="Sumanam S."/>
            <person name="Adisakwattana P."/>
            <person name="Gasser R.B."/>
            <person name="Hernandez-Gonzalez A."/>
            <person name="Young N.D."/>
            <person name="Perteguer M.J."/>
        </authorList>
    </citation>
    <scope>NUCLEOTIDE SEQUENCE [LARGE SCALE GENOMIC DNA]</scope>
    <source>
        <strain evidence="2">AL3</strain>
        <tissue evidence="2">Liver</tissue>
    </source>
</reference>
<feature type="transmembrane region" description="Helical" evidence="1">
    <location>
        <begin position="87"/>
        <end position="105"/>
    </location>
</feature>
<protein>
    <recommendedName>
        <fullName evidence="4">MARVEL domain-containing protein</fullName>
    </recommendedName>
</protein>
<keyword evidence="1" id="KW-0472">Membrane</keyword>
<name>A0ABD6EH66_9BILA</name>
<accession>A0ABD6EH66</accession>
<evidence type="ECO:0000313" key="3">
    <source>
        <dbReference type="Proteomes" id="UP001608902"/>
    </source>
</evidence>
<evidence type="ECO:0000313" key="2">
    <source>
        <dbReference type="EMBL" id="MFH4978556.1"/>
    </source>
</evidence>
<dbReference type="EMBL" id="JBGFUD010003295">
    <property type="protein sequence ID" value="MFH4978556.1"/>
    <property type="molecule type" value="Genomic_DNA"/>
</dbReference>
<organism evidence="2 3">
    <name type="scientific">Gnathostoma spinigerum</name>
    <dbReference type="NCBI Taxonomy" id="75299"/>
    <lineage>
        <taxon>Eukaryota</taxon>
        <taxon>Metazoa</taxon>
        <taxon>Ecdysozoa</taxon>
        <taxon>Nematoda</taxon>
        <taxon>Chromadorea</taxon>
        <taxon>Rhabditida</taxon>
        <taxon>Spirurina</taxon>
        <taxon>Gnathostomatomorpha</taxon>
        <taxon>Gnathostomatoidea</taxon>
        <taxon>Gnathostomatidae</taxon>
        <taxon>Gnathostoma</taxon>
    </lineage>
</organism>
<feature type="transmembrane region" description="Helical" evidence="1">
    <location>
        <begin position="52"/>
        <end position="75"/>
    </location>
</feature>
<keyword evidence="1" id="KW-0812">Transmembrane</keyword>
<keyword evidence="3" id="KW-1185">Reference proteome</keyword>
<dbReference type="AlphaFoldDB" id="A0ABD6EH66"/>
<keyword evidence="1" id="KW-1133">Transmembrane helix</keyword>
<evidence type="ECO:0008006" key="4">
    <source>
        <dbReference type="Google" id="ProtNLM"/>
    </source>
</evidence>
<sequence length="162" mass="18249">MEKMSILVSEEKEDGFCGLALHLKAIACAFTQFVLTVITSICLYEFLDIRSVLVDILIALNIFCAVSALVFIALCVSGRKFGSAYDLILHAYLLSMLLTALTSLFEIMYFPLSFLQTIHDWSPSTIFHATFLTLLSVTTLIFQLLQRSTIEGMLSYMQYSFK</sequence>
<comment type="caution">
    <text evidence="2">The sequence shown here is derived from an EMBL/GenBank/DDBJ whole genome shotgun (WGS) entry which is preliminary data.</text>
</comment>
<feature type="transmembrane region" description="Helical" evidence="1">
    <location>
        <begin position="21"/>
        <end position="46"/>
    </location>
</feature>
<gene>
    <name evidence="2" type="ORF">AB6A40_005265</name>
</gene>
<dbReference type="Proteomes" id="UP001608902">
    <property type="component" value="Unassembled WGS sequence"/>
</dbReference>
<proteinExistence type="predicted"/>